<feature type="transmembrane region" description="Helical" evidence="1">
    <location>
        <begin position="108"/>
        <end position="130"/>
    </location>
</feature>
<comment type="caution">
    <text evidence="2">The sequence shown here is derived from an EMBL/GenBank/DDBJ whole genome shotgun (WGS) entry which is preliminary data.</text>
</comment>
<dbReference type="EMBL" id="VFML01000001">
    <property type="protein sequence ID" value="TQJ02165.1"/>
    <property type="molecule type" value="Genomic_DNA"/>
</dbReference>
<gene>
    <name evidence="2" type="ORF">FB471_1883</name>
</gene>
<dbReference type="AlphaFoldDB" id="A0A542DGG0"/>
<keyword evidence="1" id="KW-0812">Transmembrane</keyword>
<keyword evidence="1" id="KW-0472">Membrane</keyword>
<dbReference type="RefSeq" id="WP_141996949.1">
    <property type="nucleotide sequence ID" value="NZ_VFML01000001.1"/>
</dbReference>
<feature type="transmembrane region" description="Helical" evidence="1">
    <location>
        <begin position="57"/>
        <end position="76"/>
    </location>
</feature>
<proteinExistence type="predicted"/>
<feature type="transmembrane region" description="Helical" evidence="1">
    <location>
        <begin position="199"/>
        <end position="222"/>
    </location>
</feature>
<sequence length="284" mass="27708">MRLGAGLLVVLAAGAGTAGWWLPAGILLAGLLALAVSPAGAAPVSGRRATLRSATGAVAELSCLALYASVFAAYLLPEVAAPAAIGFLAVVAAAEFAGLRVDGYYRRVITGLLLVAAVAFVALCLALDPAPRPPSVPPGVAGLPAAVVLAYPLFAGAKRVAIGTVAALAVAGAALYQLGPVRLGLSPTSLRDVLAAADARAMLPVLGAVVLLATVPAALLAVSGACRHLEPATGGHRARVLALVPAAVLAGALGPTAVLLVAAVATLVAAAVTVASGRYRSPGE</sequence>
<evidence type="ECO:0000256" key="1">
    <source>
        <dbReference type="SAM" id="Phobius"/>
    </source>
</evidence>
<feature type="transmembrane region" description="Helical" evidence="1">
    <location>
        <begin position="242"/>
        <end position="275"/>
    </location>
</feature>
<evidence type="ECO:0000313" key="3">
    <source>
        <dbReference type="Proteomes" id="UP000320876"/>
    </source>
</evidence>
<feature type="transmembrane region" description="Helical" evidence="1">
    <location>
        <begin position="161"/>
        <end position="179"/>
    </location>
</feature>
<reference evidence="2 3" key="1">
    <citation type="submission" date="2019-06" db="EMBL/GenBank/DDBJ databases">
        <title>Sequencing the genomes of 1000 actinobacteria strains.</title>
        <authorList>
            <person name="Klenk H.-P."/>
        </authorList>
    </citation>
    <scope>NUCLEOTIDE SEQUENCE [LARGE SCALE GENOMIC DNA]</scope>
    <source>
        <strain evidence="2 3">DSM 45679</strain>
    </source>
</reference>
<feature type="transmembrane region" description="Helical" evidence="1">
    <location>
        <begin position="136"/>
        <end position="154"/>
    </location>
</feature>
<accession>A0A542DGG0</accession>
<keyword evidence="3" id="KW-1185">Reference proteome</keyword>
<feature type="transmembrane region" description="Helical" evidence="1">
    <location>
        <begin position="82"/>
        <end position="101"/>
    </location>
</feature>
<dbReference type="Proteomes" id="UP000320876">
    <property type="component" value="Unassembled WGS sequence"/>
</dbReference>
<evidence type="ECO:0000313" key="2">
    <source>
        <dbReference type="EMBL" id="TQJ02165.1"/>
    </source>
</evidence>
<organism evidence="2 3">
    <name type="scientific">Amycolatopsis cihanbeyliensis</name>
    <dbReference type="NCBI Taxonomy" id="1128664"/>
    <lineage>
        <taxon>Bacteria</taxon>
        <taxon>Bacillati</taxon>
        <taxon>Actinomycetota</taxon>
        <taxon>Actinomycetes</taxon>
        <taxon>Pseudonocardiales</taxon>
        <taxon>Pseudonocardiaceae</taxon>
        <taxon>Amycolatopsis</taxon>
    </lineage>
</organism>
<protein>
    <submittedName>
        <fullName evidence="2">Uncharacterized protein</fullName>
    </submittedName>
</protein>
<keyword evidence="1" id="KW-1133">Transmembrane helix</keyword>
<name>A0A542DGG0_AMYCI</name>